<sequence>MKRILSLILVAAAMTSCQEDLKSNDPGFQGLKDDVYWRANDARAYLSSAGRLTIEALTEYEQVTLSTTNANLGTYILGTTNTNNAASYTSSLDGINLEYATTMVPGPVSTFTIVSGGTGYTSGSSVPTTGGTGSGLLVNVTANSSGVVTGLTLASRGNAYMAGDLITVSGGNVNCTFRIQNVQNSNGEIQITEYDNVNMTISGKFKFNAANVNNSPFGGPIMNFQYGEFYRIPIYPSL</sequence>
<dbReference type="PROSITE" id="PS51257">
    <property type="entry name" value="PROKAR_LIPOPROTEIN"/>
    <property type="match status" value="1"/>
</dbReference>
<reference evidence="1 2" key="1">
    <citation type="submission" date="2020-05" db="EMBL/GenBank/DDBJ databases">
        <title>Draft genome of Flavobacterium sp. IMCC34852.</title>
        <authorList>
            <person name="Song J."/>
            <person name="Cho J.-C."/>
        </authorList>
    </citation>
    <scope>NUCLEOTIDE SEQUENCE [LARGE SCALE GENOMIC DNA]</scope>
    <source>
        <strain evidence="1 2">IMCC34852</strain>
    </source>
</reference>
<gene>
    <name evidence="1" type="ORF">HKT18_00800</name>
</gene>
<protein>
    <submittedName>
        <fullName evidence="1">Uncharacterized protein</fullName>
    </submittedName>
</protein>
<evidence type="ECO:0000313" key="2">
    <source>
        <dbReference type="Proteomes" id="UP000536509"/>
    </source>
</evidence>
<dbReference type="Pfam" id="PF19765">
    <property type="entry name" value="DUF6252"/>
    <property type="match status" value="2"/>
</dbReference>
<dbReference type="InterPro" id="IPR046219">
    <property type="entry name" value="DUF6252"/>
</dbReference>
<comment type="caution">
    <text evidence="1">The sequence shown here is derived from an EMBL/GenBank/DDBJ whole genome shotgun (WGS) entry which is preliminary data.</text>
</comment>
<organism evidence="1 2">
    <name type="scientific">Flavobacterium rivulicola</name>
    <dbReference type="NCBI Taxonomy" id="2732161"/>
    <lineage>
        <taxon>Bacteria</taxon>
        <taxon>Pseudomonadati</taxon>
        <taxon>Bacteroidota</taxon>
        <taxon>Flavobacteriia</taxon>
        <taxon>Flavobacteriales</taxon>
        <taxon>Flavobacteriaceae</taxon>
        <taxon>Flavobacterium</taxon>
    </lineage>
</organism>
<accession>A0A7Y3VXV7</accession>
<dbReference type="Proteomes" id="UP000536509">
    <property type="component" value="Unassembled WGS sequence"/>
</dbReference>
<proteinExistence type="predicted"/>
<dbReference type="EMBL" id="JABEVX010000001">
    <property type="protein sequence ID" value="NNT70741.1"/>
    <property type="molecule type" value="Genomic_DNA"/>
</dbReference>
<dbReference type="RefSeq" id="WP_171220954.1">
    <property type="nucleotide sequence ID" value="NZ_CP121446.1"/>
</dbReference>
<name>A0A7Y3VXV7_9FLAO</name>
<dbReference type="AlphaFoldDB" id="A0A7Y3VXV7"/>
<keyword evidence="2" id="KW-1185">Reference proteome</keyword>
<evidence type="ECO:0000313" key="1">
    <source>
        <dbReference type="EMBL" id="NNT70741.1"/>
    </source>
</evidence>